<dbReference type="GO" id="GO:0002063">
    <property type="term" value="P:chondrocyte development"/>
    <property type="evidence" value="ECO:0007669"/>
    <property type="project" value="Ensembl"/>
</dbReference>
<feature type="region of interest" description="Disordered" evidence="21">
    <location>
        <begin position="382"/>
        <end position="587"/>
    </location>
</feature>
<dbReference type="GO" id="GO:0043395">
    <property type="term" value="F:heparan sulfate proteoglycan binding"/>
    <property type="evidence" value="ECO:0007669"/>
    <property type="project" value="Ensembl"/>
</dbReference>
<dbReference type="GO" id="GO:0010468">
    <property type="term" value="P:regulation of gene expression"/>
    <property type="evidence" value="ECO:0007669"/>
    <property type="project" value="Ensembl"/>
</dbReference>
<evidence type="ECO:0000256" key="19">
    <source>
        <dbReference type="PROSITE-ProRule" id="PRU00634"/>
    </source>
</evidence>
<evidence type="ECO:0000256" key="16">
    <source>
        <dbReference type="ARBA" id="ARBA00066074"/>
    </source>
</evidence>
<dbReference type="SMART" id="SM00179">
    <property type="entry name" value="EGF_CA"/>
    <property type="match status" value="3"/>
</dbReference>
<dbReference type="GO" id="GO:0002020">
    <property type="term" value="F:protease binding"/>
    <property type="evidence" value="ECO:0007669"/>
    <property type="project" value="Ensembl"/>
</dbReference>
<dbReference type="FunFam" id="2.10.25.10:FF:000346">
    <property type="entry name" value="Cartilage oligomeric matrix protein"/>
    <property type="match status" value="1"/>
</dbReference>
<dbReference type="InterPro" id="IPR039081">
    <property type="entry name" value="TSP-5_CC"/>
</dbReference>
<dbReference type="InterPro" id="IPR017897">
    <property type="entry name" value="Thrombospondin_3_rpt"/>
</dbReference>
<evidence type="ECO:0000256" key="18">
    <source>
        <dbReference type="PROSITE-ProRule" id="PRU00076"/>
    </source>
</evidence>
<dbReference type="FunFam" id="4.10.1080.10:FF:000004">
    <property type="entry name" value="Cartilage oligomeric matrix protein"/>
    <property type="match status" value="1"/>
</dbReference>
<dbReference type="FunFam" id="4.10.1080.10:FF:000001">
    <property type="entry name" value="Thrombospondin 3"/>
    <property type="match status" value="1"/>
</dbReference>
<dbReference type="PROSITE" id="PS51234">
    <property type="entry name" value="TSP3"/>
    <property type="match status" value="4"/>
</dbReference>
<keyword evidence="10" id="KW-0677">Repeat</keyword>
<dbReference type="Gene3D" id="2.60.120.200">
    <property type="match status" value="1"/>
</dbReference>
<dbReference type="CDD" id="cd00054">
    <property type="entry name" value="EGF_CA"/>
    <property type="match status" value="2"/>
</dbReference>
<evidence type="ECO:0000313" key="26">
    <source>
        <dbReference type="Proteomes" id="UP000233060"/>
    </source>
</evidence>
<protein>
    <recommendedName>
        <fullName evidence="17">Cartilage oligomeric matrix protein</fullName>
    </recommendedName>
</protein>
<dbReference type="InterPro" id="IPR049883">
    <property type="entry name" value="NOTCH1_EGF-like"/>
</dbReference>
<dbReference type="Pfam" id="PF07645">
    <property type="entry name" value="EGF_CA"/>
    <property type="match status" value="2"/>
</dbReference>
<feature type="repeat" description="TSP type-3" evidence="19">
    <location>
        <begin position="444"/>
        <end position="479"/>
    </location>
</feature>
<evidence type="ECO:0000313" key="25">
    <source>
        <dbReference type="Ensembl" id="ENSCATP00000006941.1"/>
    </source>
</evidence>
<organism evidence="25 26">
    <name type="scientific">Cercocebus atys</name>
    <name type="common">Sooty mangabey</name>
    <name type="synonym">Cercocebus torquatus atys</name>
    <dbReference type="NCBI Taxonomy" id="9531"/>
    <lineage>
        <taxon>Eukaryota</taxon>
        <taxon>Metazoa</taxon>
        <taxon>Chordata</taxon>
        <taxon>Craniata</taxon>
        <taxon>Vertebrata</taxon>
        <taxon>Euteleostomi</taxon>
        <taxon>Mammalia</taxon>
        <taxon>Eutheria</taxon>
        <taxon>Euarchontoglires</taxon>
        <taxon>Primates</taxon>
        <taxon>Haplorrhini</taxon>
        <taxon>Catarrhini</taxon>
        <taxon>Cercopithecidae</taxon>
        <taxon>Cercopithecinae</taxon>
        <taxon>Cercocebus</taxon>
    </lineage>
</organism>
<evidence type="ECO:0000256" key="12">
    <source>
        <dbReference type="ARBA" id="ARBA00022889"/>
    </source>
</evidence>
<reference evidence="25" key="2">
    <citation type="submission" date="2025-09" db="UniProtKB">
        <authorList>
            <consortium name="Ensembl"/>
        </authorList>
    </citation>
    <scope>IDENTIFICATION</scope>
</reference>
<feature type="region of interest" description="Disordered" evidence="21">
    <location>
        <begin position="22"/>
        <end position="48"/>
    </location>
</feature>
<dbReference type="GO" id="GO:0048844">
    <property type="term" value="P:artery morphogenesis"/>
    <property type="evidence" value="ECO:0007669"/>
    <property type="project" value="Ensembl"/>
</dbReference>
<feature type="coiled-coil region" evidence="20">
    <location>
        <begin position="119"/>
        <end position="149"/>
    </location>
</feature>
<dbReference type="CDD" id="cd16077">
    <property type="entry name" value="TSP-5cc"/>
    <property type="match status" value="1"/>
</dbReference>
<dbReference type="GO" id="GO:0031012">
    <property type="term" value="C:extracellular matrix"/>
    <property type="evidence" value="ECO:0007669"/>
    <property type="project" value="Ensembl"/>
</dbReference>
<feature type="chain" id="PRO_5014358656" description="Cartilage oligomeric matrix protein" evidence="22">
    <location>
        <begin position="23"/>
        <end position="841"/>
    </location>
</feature>
<evidence type="ECO:0000256" key="10">
    <source>
        <dbReference type="ARBA" id="ARBA00022737"/>
    </source>
</evidence>
<evidence type="ECO:0000256" key="22">
    <source>
        <dbReference type="SAM" id="SignalP"/>
    </source>
</evidence>
<dbReference type="InterPro" id="IPR001881">
    <property type="entry name" value="EGF-like_Ca-bd_dom"/>
</dbReference>
<dbReference type="GO" id="GO:0030199">
    <property type="term" value="P:collagen fibril organization"/>
    <property type="evidence" value="ECO:0007669"/>
    <property type="project" value="Ensembl"/>
</dbReference>
<comment type="similarity">
    <text evidence="3">Belongs to the thrombospondin family.</text>
</comment>
<dbReference type="InterPro" id="IPR008859">
    <property type="entry name" value="Thrombospondin_C"/>
</dbReference>
<keyword evidence="9 22" id="KW-0732">Signal</keyword>
<dbReference type="Gene3D" id="1.20.5.10">
    <property type="match status" value="1"/>
</dbReference>
<evidence type="ECO:0000256" key="9">
    <source>
        <dbReference type="ARBA" id="ARBA00022729"/>
    </source>
</evidence>
<keyword evidence="8" id="KW-0053">Apoptosis</keyword>
<dbReference type="GO" id="GO:0005518">
    <property type="term" value="F:collagen binding"/>
    <property type="evidence" value="ECO:0007669"/>
    <property type="project" value="Ensembl"/>
</dbReference>
<dbReference type="GO" id="GO:0090398">
    <property type="term" value="P:cellular senescence"/>
    <property type="evidence" value="ECO:0007669"/>
    <property type="project" value="Ensembl"/>
</dbReference>
<dbReference type="Bgee" id="ENSCATG00000021027">
    <property type="expression patterns" value="Expressed in skeletal muscle tissue"/>
</dbReference>
<evidence type="ECO:0000256" key="13">
    <source>
        <dbReference type="ARBA" id="ARBA00023157"/>
    </source>
</evidence>
<dbReference type="AlphaFoldDB" id="A0A2K5L1X0"/>
<dbReference type="PROSITE" id="PS50026">
    <property type="entry name" value="EGF_3"/>
    <property type="match status" value="1"/>
</dbReference>
<name>A0A2K5L1X0_CERAT</name>
<dbReference type="PROSITE" id="PS01186">
    <property type="entry name" value="EGF_2"/>
    <property type="match status" value="1"/>
</dbReference>
<dbReference type="SUPFAM" id="SSF57196">
    <property type="entry name" value="EGF/Laminin"/>
    <property type="match status" value="2"/>
</dbReference>
<dbReference type="InterPro" id="IPR003367">
    <property type="entry name" value="Thrombospondin_3-like_rpt"/>
</dbReference>
<dbReference type="FunFam" id="2.10.25.10:FF:000025">
    <property type="entry name" value="Thrombospondin 3"/>
    <property type="match status" value="1"/>
</dbReference>
<dbReference type="Ensembl" id="ENSCATT00000024451.1">
    <property type="protein sequence ID" value="ENSCATP00000006941.1"/>
    <property type="gene ID" value="ENSCATG00000021027.1"/>
</dbReference>
<comment type="cofactor">
    <cofactor evidence="1">
        <name>Ca(2+)</name>
        <dbReference type="ChEBI" id="CHEBI:29108"/>
    </cofactor>
</comment>
<dbReference type="PROSITE" id="PS51236">
    <property type="entry name" value="TSP_CTER"/>
    <property type="match status" value="1"/>
</dbReference>
<dbReference type="STRING" id="9531.ENSCATP00000006941"/>
<dbReference type="FunFam" id="2.10.25.10:FF:000027">
    <property type="entry name" value="Thrombospondin 3"/>
    <property type="match status" value="1"/>
</dbReference>
<dbReference type="GO" id="GO:0043066">
    <property type="term" value="P:negative regulation of apoptotic process"/>
    <property type="evidence" value="ECO:0007669"/>
    <property type="project" value="Ensembl"/>
</dbReference>
<feature type="compositionally biased region" description="Basic and acidic residues" evidence="21">
    <location>
        <begin position="418"/>
        <end position="430"/>
    </location>
</feature>
<dbReference type="SMART" id="SM00181">
    <property type="entry name" value="EGF"/>
    <property type="match status" value="4"/>
</dbReference>
<feature type="repeat" description="TSP type-3" evidence="19">
    <location>
        <begin position="541"/>
        <end position="576"/>
    </location>
</feature>
<comment type="caution">
    <text evidence="18">Lacks conserved residue(s) required for the propagation of feature annotation.</text>
</comment>
<evidence type="ECO:0000256" key="2">
    <source>
        <dbReference type="ARBA" id="ARBA00004498"/>
    </source>
</evidence>
<keyword evidence="12" id="KW-0130">Cell adhesion</keyword>
<evidence type="ECO:0000256" key="5">
    <source>
        <dbReference type="ARBA" id="ARBA00022530"/>
    </source>
</evidence>
<dbReference type="GO" id="GO:1902732">
    <property type="term" value="P:positive regulation of chondrocyte proliferation"/>
    <property type="evidence" value="ECO:0007669"/>
    <property type="project" value="Ensembl"/>
</dbReference>
<dbReference type="GO" id="GO:0005178">
    <property type="term" value="F:integrin binding"/>
    <property type="evidence" value="ECO:0007669"/>
    <property type="project" value="Ensembl"/>
</dbReference>
<dbReference type="Proteomes" id="UP000233060">
    <property type="component" value="Unassembled WGS sequence"/>
</dbReference>
<feature type="domain" description="EGF-like" evidence="23">
    <location>
        <begin position="211"/>
        <end position="248"/>
    </location>
</feature>
<dbReference type="PROSITE" id="PS01187">
    <property type="entry name" value="EGF_CA"/>
    <property type="match status" value="1"/>
</dbReference>
<dbReference type="GO" id="GO:1990079">
    <property type="term" value="P:cartilage homeostasis"/>
    <property type="evidence" value="ECO:0007669"/>
    <property type="project" value="Ensembl"/>
</dbReference>
<dbReference type="PANTHER" id="PTHR10199">
    <property type="entry name" value="THROMBOSPONDIN"/>
    <property type="match status" value="1"/>
</dbReference>
<dbReference type="InterPro" id="IPR018097">
    <property type="entry name" value="EGF_Ca-bd_CS"/>
</dbReference>
<accession>A0A2K5L1X0</accession>
<dbReference type="GO" id="GO:0035264">
    <property type="term" value="P:multicellular organism growth"/>
    <property type="evidence" value="ECO:0007669"/>
    <property type="project" value="Ensembl"/>
</dbReference>
<dbReference type="GO" id="GO:0051260">
    <property type="term" value="P:protein homooligomerization"/>
    <property type="evidence" value="ECO:0007669"/>
    <property type="project" value="Ensembl"/>
</dbReference>
<feature type="signal peptide" evidence="22">
    <location>
        <begin position="1"/>
        <end position="22"/>
    </location>
</feature>
<evidence type="ECO:0000256" key="4">
    <source>
        <dbReference type="ARBA" id="ARBA00022525"/>
    </source>
</evidence>
<dbReference type="GO" id="GO:0030500">
    <property type="term" value="P:regulation of bone mineralization"/>
    <property type="evidence" value="ECO:0007669"/>
    <property type="project" value="Ensembl"/>
</dbReference>
<dbReference type="GO" id="GO:0060173">
    <property type="term" value="P:limb development"/>
    <property type="evidence" value="ECO:0007669"/>
    <property type="project" value="Ensembl"/>
</dbReference>
<dbReference type="GO" id="GO:0008201">
    <property type="term" value="F:heparin binding"/>
    <property type="evidence" value="ECO:0007669"/>
    <property type="project" value="UniProtKB-KW"/>
</dbReference>
<evidence type="ECO:0000256" key="3">
    <source>
        <dbReference type="ARBA" id="ARBA00009456"/>
    </source>
</evidence>
<dbReference type="GO" id="GO:0036122">
    <property type="term" value="F:BMP binding"/>
    <property type="evidence" value="ECO:0007669"/>
    <property type="project" value="Ensembl"/>
</dbReference>
<dbReference type="GO" id="GO:0030509">
    <property type="term" value="P:BMP signaling pathway"/>
    <property type="evidence" value="ECO:0007669"/>
    <property type="project" value="Ensembl"/>
</dbReference>
<evidence type="ECO:0000256" key="1">
    <source>
        <dbReference type="ARBA" id="ARBA00001913"/>
    </source>
</evidence>
<dbReference type="InterPro" id="IPR046970">
    <property type="entry name" value="TSP/COMP_CC_sf"/>
</dbReference>
<dbReference type="GO" id="GO:0006915">
    <property type="term" value="P:apoptotic process"/>
    <property type="evidence" value="ECO:0007669"/>
    <property type="project" value="UniProtKB-KW"/>
</dbReference>
<keyword evidence="6 18" id="KW-0245">EGF-like domain</keyword>
<comment type="function">
    <text evidence="15">Plays a role in the structural integrity of cartilage via its interaction with other extracellular matrix proteins such as the collagens and fibronectin. Can mediate the interaction of chondrocytes with the cartilage extracellular matrix through interaction with cell surface integrin receptors. Could play a role in the pathogenesis of osteoarthritis. Potent suppressor of apoptosis in both primary chondrocytes and transformed cells. Suppresses apoptosis by blocking the activation of caspase-3 and by inducing the IAP family of survival proteins (BIRC3, BIRC2, BIRC5 and XIAP). Essential for maintaining a vascular smooth muscle cells (VSMCs) contractile/differentiated phenotype under physiological and pathological stimuli. Maintains this phenotype of VSMCs by interacting with ITGA7.</text>
</comment>
<dbReference type="Gene3D" id="2.10.25.10">
    <property type="entry name" value="Laminin"/>
    <property type="match status" value="4"/>
</dbReference>
<dbReference type="FunFam" id="1.20.5.10:FF:000001">
    <property type="entry name" value="thrombospondin-3 isoform X2"/>
    <property type="match status" value="1"/>
</dbReference>
<evidence type="ECO:0000256" key="7">
    <source>
        <dbReference type="ARBA" id="ARBA00022674"/>
    </source>
</evidence>
<reference evidence="25" key="1">
    <citation type="submission" date="2025-08" db="UniProtKB">
        <authorList>
            <consortium name="Ensembl"/>
        </authorList>
    </citation>
    <scope>IDENTIFICATION</scope>
</reference>
<dbReference type="PANTHER" id="PTHR10199:SF88">
    <property type="entry name" value="CARTILAGE OLIGOMERIC MATRIX PROTEIN"/>
    <property type="match status" value="1"/>
</dbReference>
<dbReference type="GO" id="GO:0035989">
    <property type="term" value="P:tendon development"/>
    <property type="evidence" value="ECO:0007669"/>
    <property type="project" value="Ensembl"/>
</dbReference>
<dbReference type="InterPro" id="IPR013320">
    <property type="entry name" value="ConA-like_dom_sf"/>
</dbReference>
<keyword evidence="7" id="KW-0358">Heparin-binding</keyword>
<evidence type="ECO:0000259" key="24">
    <source>
        <dbReference type="PROSITE" id="PS51236"/>
    </source>
</evidence>
<dbReference type="GO" id="GO:0050881">
    <property type="term" value="P:musculoskeletal movement"/>
    <property type="evidence" value="ECO:0007669"/>
    <property type="project" value="Ensembl"/>
</dbReference>
<dbReference type="GO" id="GO:0005615">
    <property type="term" value="C:extracellular space"/>
    <property type="evidence" value="ECO:0007669"/>
    <property type="project" value="Ensembl"/>
</dbReference>
<feature type="repeat" description="TSP type-3" evidence="19">
    <location>
        <begin position="577"/>
        <end position="612"/>
    </location>
</feature>
<dbReference type="GO" id="GO:0005509">
    <property type="term" value="F:calcium ion binding"/>
    <property type="evidence" value="ECO:0007669"/>
    <property type="project" value="UniProtKB-UniRule"/>
</dbReference>
<evidence type="ECO:0000256" key="17">
    <source>
        <dbReference type="ARBA" id="ARBA00073197"/>
    </source>
</evidence>
<evidence type="ECO:0000256" key="21">
    <source>
        <dbReference type="SAM" id="MobiDB-lite"/>
    </source>
</evidence>
<keyword evidence="13" id="KW-1015">Disulfide bond</keyword>
<evidence type="ECO:0000256" key="15">
    <source>
        <dbReference type="ARBA" id="ARBA00057830"/>
    </source>
</evidence>
<dbReference type="Pfam" id="PF05735">
    <property type="entry name" value="TSP_C"/>
    <property type="match status" value="1"/>
</dbReference>
<evidence type="ECO:0000256" key="8">
    <source>
        <dbReference type="ARBA" id="ARBA00022703"/>
    </source>
</evidence>
<dbReference type="GeneTree" id="ENSGT00940000162169"/>
<dbReference type="Pfam" id="PF11598">
    <property type="entry name" value="COMP"/>
    <property type="match status" value="1"/>
</dbReference>
<dbReference type="GO" id="GO:0097084">
    <property type="term" value="P:vascular associated smooth muscle cell development"/>
    <property type="evidence" value="ECO:0007669"/>
    <property type="project" value="Ensembl"/>
</dbReference>
<dbReference type="InterPro" id="IPR000742">
    <property type="entry name" value="EGF"/>
</dbReference>
<evidence type="ECO:0000259" key="23">
    <source>
        <dbReference type="PROSITE" id="PS50026"/>
    </source>
</evidence>
<dbReference type="GO" id="GO:0003417">
    <property type="term" value="P:growth plate cartilage development"/>
    <property type="evidence" value="ECO:0007669"/>
    <property type="project" value="Ensembl"/>
</dbReference>
<dbReference type="GO" id="GO:0070527">
    <property type="term" value="P:platelet aggregation"/>
    <property type="evidence" value="ECO:0007669"/>
    <property type="project" value="Ensembl"/>
</dbReference>
<keyword evidence="14" id="KW-0325">Glycoprotein</keyword>
<keyword evidence="26" id="KW-1185">Reference proteome</keyword>
<feature type="compositionally biased region" description="Basic and acidic residues" evidence="21">
    <location>
        <begin position="39"/>
        <end position="48"/>
    </location>
</feature>
<dbReference type="GO" id="GO:0006986">
    <property type="term" value="P:response to unfolded protein"/>
    <property type="evidence" value="ECO:0007669"/>
    <property type="project" value="Ensembl"/>
</dbReference>
<dbReference type="SUPFAM" id="SSF49899">
    <property type="entry name" value="Concanavalin A-like lectins/glucanases"/>
    <property type="match status" value="1"/>
</dbReference>
<keyword evidence="20" id="KW-0175">Coiled coil</keyword>
<evidence type="ECO:0000256" key="6">
    <source>
        <dbReference type="ARBA" id="ARBA00022536"/>
    </source>
</evidence>
<dbReference type="GO" id="GO:0014829">
    <property type="term" value="P:vascular associated smooth muscle contraction"/>
    <property type="evidence" value="ECO:0007669"/>
    <property type="project" value="Ensembl"/>
</dbReference>
<comment type="subunit">
    <text evidence="16">Pentamer; disulfide-linked. Exists in a more compact conformation in the presence of calcium and shows a more extended conformation in the absence of calcium. Interacts with ITGB3, ITGA5 and FN1. Binding to FN1 requires the presence of divalent cations (Ca(2+), Mg(2+) or Mn(2+)). The greatest amount of binding is seen in the presence of Mn(2+). Interacts with MATN1, MATN3, MATN4 and ACAN. Binds heparin, heparan sulfate and chondroitin sulfate. EDTA dimishes significantly its binding to ACAN and abolishes its binding to MATN3, MATN4 and chondroitin sulfate. Interacts with collagen I, II and IX, and interaction with these collagens is dependent on the presence of zinc ions. Interacts with ADAMTS12. Interacts with ITGA7.</text>
</comment>
<dbReference type="InterPro" id="IPR028974">
    <property type="entry name" value="TSP_type-3_rpt"/>
</dbReference>
<dbReference type="SUPFAM" id="SSF103647">
    <property type="entry name" value="TSP type-3 repeat"/>
    <property type="match status" value="3"/>
</dbReference>
<dbReference type="FunFam" id="2.60.120.200:FF:000002">
    <property type="entry name" value="Thrombospondin 3"/>
    <property type="match status" value="1"/>
</dbReference>
<dbReference type="SUPFAM" id="SSF58006">
    <property type="entry name" value="Assembly domain of cartilage oligomeric matrix protein"/>
    <property type="match status" value="1"/>
</dbReference>
<sequence length="841" mass="92180">MAPDTACVLLLTLAALGASGQSQIPLGKPRYHPRGARGPKTDCGTRERPGVQAVWGSRTVSRGRAGRRKQVAGPRLEERSGVSEVRVRCDGGSWWWGSPPHDPHQVPFAAGSDLGPQMLRELQETNAALQDVRELLRQQVREITFLKNTVMECDACGMQQSVRTGLPSVRPLLHCAPGFCFPGVACIQTESGARCGPCPAGFTGNGSHCTDVNECNAHPCFPRVRCINTSPGFRCEACPPGYSGPTHEGVGLAFAKANKQVCTDINECETGQHNCVPNSVCINTRGSFQCGPCQPGFVGDQESGCQRRAQRFCPDGSPSECHEHADCVLERDGSRSCVCAVGWAGNGILCGRDTDLDGFPDEKLRCPERQCRKDNCVTVPNSGQEDVDRDGIGDACDPDADGDGVPNEKDNCPLVRNPDQRNTDEDKWGDACDNCRTQKNDDQKDTDQDGRGDACDDDIDGDRIRNQADNCPRIPNSDQKDSDGDGIGDACDNCPQKSNPDQGDVDHDFVGDACDSDQDQDGDGHQDSRDNCPTVPNSAQQDSDHDGQGDACDNDDDNDGVPDSRDNCRLVPNPGQEDADRDGVGDVCQGDFDADKVVDKIDVCPENAEVTLTDFRAFQTVVLDPEGDAQIDPNWVVLNQGREIVQTMNSDPGLAVGYTAFNGVDFEGTFHVNTVTDDDYAGFIFGYQDSSSFYVVMWKQMEQTYWQANPFRAVAEPGIQLKAVKSSTGPGEQLRNALWHTGDTDSQVRLLWKDPRNVGWKDKKSYRWFLQHRPQVGYIRVRFYEGPELVADSNVVLDTTMRGGRLGVFCFSQENIIWANLRYRCNDTIPEDYETHQLRRA</sequence>
<dbReference type="GO" id="GO:0043588">
    <property type="term" value="P:skin development"/>
    <property type="evidence" value="ECO:0007669"/>
    <property type="project" value="Ensembl"/>
</dbReference>
<dbReference type="InterPro" id="IPR024665">
    <property type="entry name" value="TSP/COMP_CC"/>
</dbReference>
<dbReference type="GO" id="GO:0030282">
    <property type="term" value="P:bone mineralization"/>
    <property type="evidence" value="ECO:0007669"/>
    <property type="project" value="Ensembl"/>
</dbReference>
<proteinExistence type="inferred from homology"/>
<feature type="repeat" description="TSP type-3" evidence="19">
    <location>
        <begin position="385"/>
        <end position="420"/>
    </location>
</feature>
<feature type="compositionally biased region" description="Basic and acidic residues" evidence="21">
    <location>
        <begin position="436"/>
        <end position="454"/>
    </location>
</feature>
<dbReference type="GO" id="GO:0035988">
    <property type="term" value="P:chondrocyte proliferation"/>
    <property type="evidence" value="ECO:0007669"/>
    <property type="project" value="Ensembl"/>
</dbReference>
<dbReference type="GO" id="GO:0032991">
    <property type="term" value="C:protein-containing complex"/>
    <property type="evidence" value="ECO:0007669"/>
    <property type="project" value="Ensembl"/>
</dbReference>
<evidence type="ECO:0000256" key="11">
    <source>
        <dbReference type="ARBA" id="ARBA00022837"/>
    </source>
</evidence>
<gene>
    <name evidence="25" type="primary">COMP</name>
</gene>
<dbReference type="GO" id="GO:0009306">
    <property type="term" value="P:protein secretion"/>
    <property type="evidence" value="ECO:0007669"/>
    <property type="project" value="Ensembl"/>
</dbReference>
<evidence type="ECO:0000256" key="14">
    <source>
        <dbReference type="ARBA" id="ARBA00023180"/>
    </source>
</evidence>
<dbReference type="FunFam" id="2.10.25.10:FF:000170">
    <property type="entry name" value="thrombospondin-3 isoform X1"/>
    <property type="match status" value="1"/>
</dbReference>
<keyword evidence="4" id="KW-0964">Secreted</keyword>
<comment type="subcellular location">
    <subcellularLocation>
        <location evidence="2">Secreted</location>
        <location evidence="2">Extracellular space</location>
        <location evidence="2">Extracellular matrix</location>
    </subcellularLocation>
</comment>
<evidence type="ECO:0000256" key="20">
    <source>
        <dbReference type="SAM" id="Coils"/>
    </source>
</evidence>
<feature type="domain" description="TSP C-terminal" evidence="24">
    <location>
        <begin position="616"/>
        <end position="830"/>
    </location>
</feature>
<dbReference type="GO" id="GO:1900047">
    <property type="term" value="P:negative regulation of hemostasis"/>
    <property type="evidence" value="ECO:0007669"/>
    <property type="project" value="Ensembl"/>
</dbReference>
<keyword evidence="5" id="KW-0272">Extracellular matrix</keyword>
<keyword evidence="11 19" id="KW-0106">Calcium</keyword>
<dbReference type="Gene3D" id="4.10.1080.10">
    <property type="entry name" value="TSP type-3 repeat"/>
    <property type="match status" value="2"/>
</dbReference>
<dbReference type="Pfam" id="PF02412">
    <property type="entry name" value="TSP_3"/>
    <property type="match status" value="5"/>
</dbReference>
<dbReference type="GO" id="GO:0016485">
    <property type="term" value="P:protein processing"/>
    <property type="evidence" value="ECO:0007669"/>
    <property type="project" value="Ensembl"/>
</dbReference>